<comment type="caution">
    <text evidence="4">The sequence shown here is derived from an EMBL/GenBank/DDBJ whole genome shotgun (WGS) entry which is preliminary data.</text>
</comment>
<dbReference type="PROSITE" id="PS50158">
    <property type="entry name" value="ZF_CCHC"/>
    <property type="match status" value="1"/>
</dbReference>
<feature type="region of interest" description="Disordered" evidence="2">
    <location>
        <begin position="249"/>
        <end position="301"/>
    </location>
</feature>
<dbReference type="Gene3D" id="4.10.60.10">
    <property type="entry name" value="Zinc finger, CCHC-type"/>
    <property type="match status" value="1"/>
</dbReference>
<dbReference type="SMART" id="SM00343">
    <property type="entry name" value="ZnF_C2HC"/>
    <property type="match status" value="2"/>
</dbReference>
<evidence type="ECO:0000256" key="1">
    <source>
        <dbReference type="PROSITE-ProRule" id="PRU00047"/>
    </source>
</evidence>
<dbReference type="Proteomes" id="UP001549920">
    <property type="component" value="Unassembled WGS sequence"/>
</dbReference>
<reference evidence="4 5" key="1">
    <citation type="submission" date="2024-06" db="EMBL/GenBank/DDBJ databases">
        <title>A chromosome-level genome assembly of beet webworm, Loxostege sticticalis.</title>
        <authorList>
            <person name="Zhang Y."/>
        </authorList>
    </citation>
    <scope>NUCLEOTIDE SEQUENCE [LARGE SCALE GENOMIC DNA]</scope>
    <source>
        <strain evidence="4">AQ026</strain>
        <tissue evidence="4">Whole body</tissue>
    </source>
</reference>
<gene>
    <name evidence="4" type="ORF">ABMA27_000626</name>
</gene>
<evidence type="ECO:0000259" key="3">
    <source>
        <dbReference type="PROSITE" id="PS50158"/>
    </source>
</evidence>
<keyword evidence="1" id="KW-0863">Zinc-finger</keyword>
<keyword evidence="1" id="KW-0862">Zinc</keyword>
<dbReference type="InterPro" id="IPR001878">
    <property type="entry name" value="Znf_CCHC"/>
</dbReference>
<organism evidence="4 5">
    <name type="scientific">Loxostege sticticalis</name>
    <name type="common">Beet webworm moth</name>
    <dbReference type="NCBI Taxonomy" id="481309"/>
    <lineage>
        <taxon>Eukaryota</taxon>
        <taxon>Metazoa</taxon>
        <taxon>Ecdysozoa</taxon>
        <taxon>Arthropoda</taxon>
        <taxon>Hexapoda</taxon>
        <taxon>Insecta</taxon>
        <taxon>Pterygota</taxon>
        <taxon>Neoptera</taxon>
        <taxon>Endopterygota</taxon>
        <taxon>Lepidoptera</taxon>
        <taxon>Glossata</taxon>
        <taxon>Ditrysia</taxon>
        <taxon>Pyraloidea</taxon>
        <taxon>Crambidae</taxon>
        <taxon>Pyraustinae</taxon>
        <taxon>Loxostege</taxon>
    </lineage>
</organism>
<feature type="compositionally biased region" description="Basic residues" evidence="2">
    <location>
        <begin position="266"/>
        <end position="279"/>
    </location>
</feature>
<evidence type="ECO:0000256" key="2">
    <source>
        <dbReference type="SAM" id="MobiDB-lite"/>
    </source>
</evidence>
<dbReference type="Pfam" id="PF00098">
    <property type="entry name" value="zf-CCHC"/>
    <property type="match status" value="1"/>
</dbReference>
<dbReference type="EMBL" id="JBEUOH010000010">
    <property type="protein sequence ID" value="KAL0882045.1"/>
    <property type="molecule type" value="Genomic_DNA"/>
</dbReference>
<dbReference type="InterPro" id="IPR036875">
    <property type="entry name" value="Znf_CCHC_sf"/>
</dbReference>
<protein>
    <recommendedName>
        <fullName evidence="3">CCHC-type domain-containing protein</fullName>
    </recommendedName>
</protein>
<evidence type="ECO:0000313" key="4">
    <source>
        <dbReference type="EMBL" id="KAL0882045.1"/>
    </source>
</evidence>
<proteinExistence type="predicted"/>
<feature type="compositionally biased region" description="Polar residues" evidence="2">
    <location>
        <begin position="281"/>
        <end position="292"/>
    </location>
</feature>
<name>A0ABR3HZS5_LOXSC</name>
<keyword evidence="5" id="KW-1185">Reference proteome</keyword>
<feature type="region of interest" description="Disordered" evidence="2">
    <location>
        <begin position="1"/>
        <end position="31"/>
    </location>
</feature>
<evidence type="ECO:0000313" key="5">
    <source>
        <dbReference type="Proteomes" id="UP001549920"/>
    </source>
</evidence>
<accession>A0ABR3HZS5</accession>
<dbReference type="SUPFAM" id="SSF57756">
    <property type="entry name" value="Retrovirus zinc finger-like domains"/>
    <property type="match status" value="1"/>
</dbReference>
<feature type="domain" description="CCHC-type" evidence="3">
    <location>
        <begin position="223"/>
        <end position="238"/>
    </location>
</feature>
<sequence length="301" mass="31876">MVVRRGQKKSGPQESRKLAKSSDAPKLRPPRSAAILLTLQPAAADQGANLKDLMKEAKAKINIESLGISGMVFKPARTGGKLLEISGAEKDAQADALAAKLREAMPAELVKVSRPVKMADVRISGLDDSVSPEEVAAAIAKVSGCSTESIKVGEIREVFSGGATVVRVPVPVAKTLSQGRLLVGWVSAKVKVLPPKEMRCFRCWETGHTGAQCTAEVDRSNHCYRCNKPGHKSRDCKEAPNCPLCAAAKKPADHKVGSRVCSPPKSKSKGKAGKGRSSARTRATPTSPNTQGPMEVSQIPD</sequence>
<keyword evidence="1" id="KW-0479">Metal-binding</keyword>